<dbReference type="InterPro" id="IPR049704">
    <property type="entry name" value="Aminotrans_3_PPA_site"/>
</dbReference>
<dbReference type="InterPro" id="IPR005814">
    <property type="entry name" value="Aminotrans_3"/>
</dbReference>
<comment type="caution">
    <text evidence="7">The sequence shown here is derived from an EMBL/GenBank/DDBJ whole genome shotgun (WGS) entry which is preliminary data.</text>
</comment>
<organism evidence="7 8">
    <name type="scientific">[Myrmecia] bisecta</name>
    <dbReference type="NCBI Taxonomy" id="41462"/>
    <lineage>
        <taxon>Eukaryota</taxon>
        <taxon>Viridiplantae</taxon>
        <taxon>Chlorophyta</taxon>
        <taxon>core chlorophytes</taxon>
        <taxon>Trebouxiophyceae</taxon>
        <taxon>Trebouxiales</taxon>
        <taxon>Trebouxiaceae</taxon>
        <taxon>Myrmecia</taxon>
    </lineage>
</organism>
<proteinExistence type="inferred from homology"/>
<evidence type="ECO:0000256" key="3">
    <source>
        <dbReference type="ARBA" id="ARBA00022576"/>
    </source>
</evidence>
<evidence type="ECO:0000256" key="5">
    <source>
        <dbReference type="ARBA" id="ARBA00022898"/>
    </source>
</evidence>
<gene>
    <name evidence="7" type="ORF">WJX72_003610</name>
</gene>
<evidence type="ECO:0000313" key="7">
    <source>
        <dbReference type="EMBL" id="KAK9814300.1"/>
    </source>
</evidence>
<dbReference type="Gene3D" id="3.40.640.10">
    <property type="entry name" value="Type I PLP-dependent aspartate aminotransferase-like (Major domain)"/>
    <property type="match status" value="1"/>
</dbReference>
<dbReference type="InterPro" id="IPR015421">
    <property type="entry name" value="PyrdxlP-dep_Trfase_major"/>
</dbReference>
<dbReference type="CDD" id="cd00610">
    <property type="entry name" value="OAT_like"/>
    <property type="match status" value="1"/>
</dbReference>
<keyword evidence="4" id="KW-0808">Transferase</keyword>
<dbReference type="InterPro" id="IPR015424">
    <property type="entry name" value="PyrdxlP-dep_Trfase"/>
</dbReference>
<keyword evidence="8" id="KW-1185">Reference proteome</keyword>
<sequence>MEGCSRAPGEMTTPLASAVRSGGKDALSKVLSRFIPSVAKSELIADHAKGTYVWTVDGQKHLDMACGIGTMSTGHCHPAVVKAIQEQAPQMIHAQQNIFAAAVPQVELLERLRDIVPTELTRYFFCNSGSEAVDNAVKIARAHTGKQNIISFENSFHGRTYGAMALTNSKVYYRQGFGPLMPGTPVAPYPYCLQCKVRQAAPNGDSWYSLAPSIDDYDRRICCNGPQEALNWMLKQQTAPGDTAAIIVEPILGEGGFLTPPPNFFPTLRELCDKHGMLLIIDEVQSGVGRTGKWWGHQHFPGAEADIMLFAKGIASGFPFAGLVTKEHLGRGMDPGTMGGTYGGSVLGCAAACATLDAIQDEKMLDNARERGKQLVQGLLKFTEKYPIIDIRGRGLMVAAEFGGKDGSLSAEYGVASAVTKACGKRNMILLTAGARETIRFLPPLNVKKEEIEEALQILGEALADVFGK</sequence>
<dbReference type="GO" id="GO:0030170">
    <property type="term" value="F:pyridoxal phosphate binding"/>
    <property type="evidence" value="ECO:0007669"/>
    <property type="project" value="InterPro"/>
</dbReference>
<evidence type="ECO:0000256" key="6">
    <source>
        <dbReference type="RuleBase" id="RU003560"/>
    </source>
</evidence>
<keyword evidence="3" id="KW-0032">Aminotransferase</keyword>
<reference evidence="7 8" key="1">
    <citation type="journal article" date="2024" name="Nat. Commun.">
        <title>Phylogenomics reveals the evolutionary origins of lichenization in chlorophyte algae.</title>
        <authorList>
            <person name="Puginier C."/>
            <person name="Libourel C."/>
            <person name="Otte J."/>
            <person name="Skaloud P."/>
            <person name="Haon M."/>
            <person name="Grisel S."/>
            <person name="Petersen M."/>
            <person name="Berrin J.G."/>
            <person name="Delaux P.M."/>
            <person name="Dal Grande F."/>
            <person name="Keller J."/>
        </authorList>
    </citation>
    <scope>NUCLEOTIDE SEQUENCE [LARGE SCALE GENOMIC DNA]</scope>
    <source>
        <strain evidence="7 8">SAG 2043</strain>
    </source>
</reference>
<dbReference type="InterPro" id="IPR015422">
    <property type="entry name" value="PyrdxlP-dep_Trfase_small"/>
</dbReference>
<evidence type="ECO:0000256" key="4">
    <source>
        <dbReference type="ARBA" id="ARBA00022679"/>
    </source>
</evidence>
<dbReference type="PANTHER" id="PTHR11986:SF79">
    <property type="entry name" value="ACETYLORNITHINE AMINOTRANSFERASE, MITOCHONDRIAL"/>
    <property type="match status" value="1"/>
</dbReference>
<dbReference type="GO" id="GO:0008483">
    <property type="term" value="F:transaminase activity"/>
    <property type="evidence" value="ECO:0007669"/>
    <property type="project" value="UniProtKB-KW"/>
</dbReference>
<evidence type="ECO:0008006" key="9">
    <source>
        <dbReference type="Google" id="ProtNLM"/>
    </source>
</evidence>
<dbReference type="EMBL" id="JALJOR010000007">
    <property type="protein sequence ID" value="KAK9814300.1"/>
    <property type="molecule type" value="Genomic_DNA"/>
</dbReference>
<name>A0AAW1PWX2_9CHLO</name>
<dbReference type="PIRSF" id="PIRSF000521">
    <property type="entry name" value="Transaminase_4ab_Lys_Orn"/>
    <property type="match status" value="1"/>
</dbReference>
<dbReference type="AlphaFoldDB" id="A0AAW1PWX2"/>
<dbReference type="Pfam" id="PF00202">
    <property type="entry name" value="Aminotran_3"/>
    <property type="match status" value="1"/>
</dbReference>
<comment type="similarity">
    <text evidence="2 6">Belongs to the class-III pyridoxal-phosphate-dependent aminotransferase family.</text>
</comment>
<dbReference type="PROSITE" id="PS00600">
    <property type="entry name" value="AA_TRANSFER_CLASS_3"/>
    <property type="match status" value="1"/>
</dbReference>
<dbReference type="Gene3D" id="3.90.1150.10">
    <property type="entry name" value="Aspartate Aminotransferase, domain 1"/>
    <property type="match status" value="1"/>
</dbReference>
<dbReference type="GO" id="GO:0042802">
    <property type="term" value="F:identical protein binding"/>
    <property type="evidence" value="ECO:0007669"/>
    <property type="project" value="TreeGrafter"/>
</dbReference>
<accession>A0AAW1PWX2</accession>
<comment type="cofactor">
    <cofactor evidence="1">
        <name>pyridoxal 5'-phosphate</name>
        <dbReference type="ChEBI" id="CHEBI:597326"/>
    </cofactor>
</comment>
<evidence type="ECO:0000313" key="8">
    <source>
        <dbReference type="Proteomes" id="UP001489004"/>
    </source>
</evidence>
<dbReference type="InterPro" id="IPR050103">
    <property type="entry name" value="Class-III_PLP-dep_AT"/>
</dbReference>
<dbReference type="SUPFAM" id="SSF53383">
    <property type="entry name" value="PLP-dependent transferases"/>
    <property type="match status" value="1"/>
</dbReference>
<evidence type="ECO:0000256" key="1">
    <source>
        <dbReference type="ARBA" id="ARBA00001933"/>
    </source>
</evidence>
<protein>
    <recommendedName>
        <fullName evidence="9">4-aminobutyrate aminotransferase</fullName>
    </recommendedName>
</protein>
<evidence type="ECO:0000256" key="2">
    <source>
        <dbReference type="ARBA" id="ARBA00008954"/>
    </source>
</evidence>
<dbReference type="Proteomes" id="UP001489004">
    <property type="component" value="Unassembled WGS sequence"/>
</dbReference>
<keyword evidence="5 6" id="KW-0663">Pyridoxal phosphate</keyword>
<dbReference type="FunFam" id="3.40.640.10:FF:000013">
    <property type="entry name" value="4-aminobutyrate aminotransferase"/>
    <property type="match status" value="1"/>
</dbReference>
<dbReference type="PANTHER" id="PTHR11986">
    <property type="entry name" value="AMINOTRANSFERASE CLASS III"/>
    <property type="match status" value="1"/>
</dbReference>